<sequence>MGHADLLHTIEKGFVRADTHEERGFAQRARYCPHGSLLDALGQ</sequence>
<accession>A0A226WM91</accession>
<evidence type="ECO:0000313" key="2">
    <source>
        <dbReference type="Proteomes" id="UP000214720"/>
    </source>
</evidence>
<organism evidence="1 2">
    <name type="scientific">Caballeronia sordidicola</name>
    <name type="common">Burkholderia sordidicola</name>
    <dbReference type="NCBI Taxonomy" id="196367"/>
    <lineage>
        <taxon>Bacteria</taxon>
        <taxon>Pseudomonadati</taxon>
        <taxon>Pseudomonadota</taxon>
        <taxon>Betaproteobacteria</taxon>
        <taxon>Burkholderiales</taxon>
        <taxon>Burkholderiaceae</taxon>
        <taxon>Caballeronia</taxon>
    </lineage>
</organism>
<proteinExistence type="predicted"/>
<dbReference type="AlphaFoldDB" id="A0A226WM91"/>
<dbReference type="EMBL" id="MTHB01000278">
    <property type="protein sequence ID" value="OXC72292.1"/>
    <property type="molecule type" value="Genomic_DNA"/>
</dbReference>
<gene>
    <name evidence="1" type="ORF">BSU04_42470</name>
</gene>
<evidence type="ECO:0000313" key="1">
    <source>
        <dbReference type="EMBL" id="OXC72292.1"/>
    </source>
</evidence>
<protein>
    <submittedName>
        <fullName evidence="1">Uncharacterized protein</fullName>
    </submittedName>
</protein>
<dbReference type="Proteomes" id="UP000214720">
    <property type="component" value="Unassembled WGS sequence"/>
</dbReference>
<reference evidence="2" key="1">
    <citation type="submission" date="2017-01" db="EMBL/GenBank/DDBJ databases">
        <title>Genome Analysis of Deinococcus marmoris KOPRI26562.</title>
        <authorList>
            <person name="Kim J.H."/>
            <person name="Oh H.-M."/>
        </authorList>
    </citation>
    <scope>NUCLEOTIDE SEQUENCE [LARGE SCALE GENOMIC DNA]</scope>
    <source>
        <strain evidence="2">PAMC 26633</strain>
    </source>
</reference>
<name>A0A226WM91_CABSO</name>
<comment type="caution">
    <text evidence="1">The sequence shown here is derived from an EMBL/GenBank/DDBJ whole genome shotgun (WGS) entry which is preliminary data.</text>
</comment>